<sequence>MNHSALERLDSFPYRHRVADVMTSPVLMLRPEESLAEAAALMVERGVSSIIVAETPEVLSAPLGIVTERDVLRQLSQDGPAALERPLSEAMSSPVAAVSDDAFVYVALGRMDRLGIRHLAVVDGEGRAVGILSARQLLRQRAGAALALGDRVAVAKSAADLAEVTRSLPRLAEALLAEDVAPTAIAAVISGVMQDMTGRAAHLAEQGMRDAGWPDAPASWCVIVMGSAGRGESLLAPDQDNGIIHAGKMADDPWYAEAGRRIADILNEAGIPYCKGGVMASNADWRHDETGWRRVVDGWINRPLGENLLNVDIFFDFQPVYGDLDLAALLRAYALGRAGKSPGFLRNLSLNLREMRAPIGFFGDIQTVDGRADLKIGGLLPLIGSARLLSLRGQIDAVSTPERLHQAAAAGLIADADAHDFAGAQRILVRAILNQQIADIAEGKAPGSKVDLTRLTRPHKRLLRDVLRRVGELPDMLQDALGR</sequence>
<proteinExistence type="predicted"/>
<keyword evidence="1 2" id="KW-0129">CBS domain</keyword>
<dbReference type="Pfam" id="PF10335">
    <property type="entry name" value="DUF294_C"/>
    <property type="match status" value="1"/>
</dbReference>
<dbReference type="InterPro" id="IPR018821">
    <property type="entry name" value="DUF294_put_nucleoTrafse_sb-bd"/>
</dbReference>
<dbReference type="OrthoDB" id="9808528at2"/>
<dbReference type="InterPro" id="IPR005105">
    <property type="entry name" value="GlnD_Uridyltrans_N"/>
</dbReference>
<evidence type="ECO:0000313" key="5">
    <source>
        <dbReference type="Proteomes" id="UP000076400"/>
    </source>
</evidence>
<dbReference type="PANTHER" id="PTHR43080">
    <property type="entry name" value="CBS DOMAIN-CONTAINING PROTEIN CBSX3, MITOCHONDRIAL"/>
    <property type="match status" value="1"/>
</dbReference>
<evidence type="ECO:0000259" key="3">
    <source>
        <dbReference type="PROSITE" id="PS51371"/>
    </source>
</evidence>
<reference evidence="4 5" key="1">
    <citation type="submission" date="2015-12" db="EMBL/GenBank/DDBJ databases">
        <title>Genome sequence of Oceanibaculum pacificum MCCC 1A02656.</title>
        <authorList>
            <person name="Lu L."/>
            <person name="Lai Q."/>
            <person name="Shao Z."/>
            <person name="Qian P."/>
        </authorList>
    </citation>
    <scope>NUCLEOTIDE SEQUENCE [LARGE SCALE GENOMIC DNA]</scope>
    <source>
        <strain evidence="4 5">MCCC 1A02656</strain>
    </source>
</reference>
<dbReference type="InterPro" id="IPR051257">
    <property type="entry name" value="Diverse_CBS-Domain"/>
</dbReference>
<dbReference type="EMBL" id="LPXN01000157">
    <property type="protein sequence ID" value="KZD01355.1"/>
    <property type="molecule type" value="Genomic_DNA"/>
</dbReference>
<evidence type="ECO:0000256" key="1">
    <source>
        <dbReference type="ARBA" id="ARBA00023122"/>
    </source>
</evidence>
<dbReference type="CDD" id="cd09836">
    <property type="entry name" value="CBS_pair_arch"/>
    <property type="match status" value="1"/>
</dbReference>
<dbReference type="AlphaFoldDB" id="A0A154VJ54"/>
<gene>
    <name evidence="4" type="ORF">AUP43_13905</name>
</gene>
<dbReference type="RefSeq" id="WP_067559723.1">
    <property type="nucleotide sequence ID" value="NZ_LPXN01000157.1"/>
</dbReference>
<evidence type="ECO:0000313" key="4">
    <source>
        <dbReference type="EMBL" id="KZD01355.1"/>
    </source>
</evidence>
<dbReference type="Gene3D" id="3.10.580.10">
    <property type="entry name" value="CBS-domain"/>
    <property type="match status" value="1"/>
</dbReference>
<protein>
    <recommendedName>
        <fullName evidence="3">CBS domain-containing protein</fullName>
    </recommendedName>
</protein>
<dbReference type="Pfam" id="PF03445">
    <property type="entry name" value="DUF294"/>
    <property type="match status" value="1"/>
</dbReference>
<dbReference type="GO" id="GO:0008773">
    <property type="term" value="F:[protein-PII] uridylyltransferase activity"/>
    <property type="evidence" value="ECO:0007669"/>
    <property type="project" value="InterPro"/>
</dbReference>
<dbReference type="Proteomes" id="UP000076400">
    <property type="component" value="Unassembled WGS sequence"/>
</dbReference>
<organism evidence="4 5">
    <name type="scientific">Oceanibaculum pacificum</name>
    <dbReference type="NCBI Taxonomy" id="580166"/>
    <lineage>
        <taxon>Bacteria</taxon>
        <taxon>Pseudomonadati</taxon>
        <taxon>Pseudomonadota</taxon>
        <taxon>Alphaproteobacteria</taxon>
        <taxon>Rhodospirillales</taxon>
        <taxon>Oceanibaculaceae</taxon>
        <taxon>Oceanibaculum</taxon>
    </lineage>
</organism>
<dbReference type="CDD" id="cd05401">
    <property type="entry name" value="NT_GlnE_GlnD_like"/>
    <property type="match status" value="1"/>
</dbReference>
<feature type="domain" description="CBS" evidence="3">
    <location>
        <begin position="91"/>
        <end position="148"/>
    </location>
</feature>
<accession>A0A154VJ54</accession>
<feature type="domain" description="CBS" evidence="3">
    <location>
        <begin position="22"/>
        <end position="83"/>
    </location>
</feature>
<dbReference type="SMART" id="SM00116">
    <property type="entry name" value="CBS"/>
    <property type="match status" value="2"/>
</dbReference>
<dbReference type="InterPro" id="IPR000644">
    <property type="entry name" value="CBS_dom"/>
</dbReference>
<dbReference type="InterPro" id="IPR046342">
    <property type="entry name" value="CBS_dom_sf"/>
</dbReference>
<dbReference type="STRING" id="580166.AUP43_13905"/>
<dbReference type="PROSITE" id="PS51371">
    <property type="entry name" value="CBS"/>
    <property type="match status" value="2"/>
</dbReference>
<keyword evidence="5" id="KW-1185">Reference proteome</keyword>
<dbReference type="Pfam" id="PF00571">
    <property type="entry name" value="CBS"/>
    <property type="match status" value="2"/>
</dbReference>
<dbReference type="SUPFAM" id="SSF54631">
    <property type="entry name" value="CBS-domain pair"/>
    <property type="match status" value="1"/>
</dbReference>
<dbReference type="PANTHER" id="PTHR43080:SF2">
    <property type="entry name" value="CBS DOMAIN-CONTAINING PROTEIN"/>
    <property type="match status" value="1"/>
</dbReference>
<evidence type="ECO:0000256" key="2">
    <source>
        <dbReference type="PROSITE-ProRule" id="PRU00703"/>
    </source>
</evidence>
<name>A0A154VJ54_9PROT</name>
<comment type="caution">
    <text evidence="4">The sequence shown here is derived from an EMBL/GenBank/DDBJ whole genome shotgun (WGS) entry which is preliminary data.</text>
</comment>